<dbReference type="Gene3D" id="3.40.50.300">
    <property type="entry name" value="P-loop containing nucleotide triphosphate hydrolases"/>
    <property type="match status" value="1"/>
</dbReference>
<comment type="caution">
    <text evidence="2">The sequence shown here is derived from an EMBL/GenBank/DDBJ whole genome shotgun (WGS) entry which is preliminary data.</text>
</comment>
<reference evidence="2" key="1">
    <citation type="submission" date="2022-10" db="EMBL/GenBank/DDBJ databases">
        <authorList>
            <person name="Yu W.X."/>
        </authorList>
    </citation>
    <scope>NUCLEOTIDE SEQUENCE</scope>
    <source>
        <strain evidence="2">D04</strain>
    </source>
</reference>
<evidence type="ECO:0000313" key="3">
    <source>
        <dbReference type="Proteomes" id="UP001207408"/>
    </source>
</evidence>
<proteinExistence type="predicted"/>
<evidence type="ECO:0000259" key="1">
    <source>
        <dbReference type="Pfam" id="PF20720"/>
    </source>
</evidence>
<feature type="domain" description="Novel STAND NTPase 3" evidence="1">
    <location>
        <begin position="58"/>
        <end position="164"/>
    </location>
</feature>
<organism evidence="2 3">
    <name type="scientific">Plebeiibacterium marinum</name>
    <dbReference type="NCBI Taxonomy" id="2992111"/>
    <lineage>
        <taxon>Bacteria</taxon>
        <taxon>Pseudomonadati</taxon>
        <taxon>Bacteroidota</taxon>
        <taxon>Bacteroidia</taxon>
        <taxon>Marinilabiliales</taxon>
        <taxon>Marinilabiliaceae</taxon>
        <taxon>Plebeiibacterium</taxon>
    </lineage>
</organism>
<keyword evidence="3" id="KW-1185">Reference proteome</keyword>
<gene>
    <name evidence="2" type="ORF">OM074_10840</name>
</gene>
<dbReference type="Proteomes" id="UP001207408">
    <property type="component" value="Unassembled WGS sequence"/>
</dbReference>
<dbReference type="EMBL" id="JAPDPI010000020">
    <property type="protein sequence ID" value="MCW3806122.1"/>
    <property type="molecule type" value="Genomic_DNA"/>
</dbReference>
<dbReference type="Pfam" id="PF20720">
    <property type="entry name" value="nSTAND3"/>
    <property type="match status" value="1"/>
</dbReference>
<dbReference type="AlphaFoldDB" id="A0AAE3SK06"/>
<dbReference type="InterPro" id="IPR027417">
    <property type="entry name" value="P-loop_NTPase"/>
</dbReference>
<name>A0AAE3SK06_9BACT</name>
<dbReference type="InterPro" id="IPR049050">
    <property type="entry name" value="nSTAND3"/>
</dbReference>
<protein>
    <recommendedName>
        <fullName evidence="1">Novel STAND NTPase 3 domain-containing protein</fullName>
    </recommendedName>
</protein>
<dbReference type="SUPFAM" id="SSF52540">
    <property type="entry name" value="P-loop containing nucleoside triphosphate hydrolases"/>
    <property type="match status" value="1"/>
</dbReference>
<evidence type="ECO:0000313" key="2">
    <source>
        <dbReference type="EMBL" id="MCW3806122.1"/>
    </source>
</evidence>
<sequence length="199" mass="22744">MNKKDIEKSIAALCNQNKIQISELPRFTFGTKEECTHLITEIMQKVDKTITNFSFLPEYNEVAEYLSDTKGKGLFLVGSVGRGKSIIAKKVIPVLFHLKQNKIVSVYDALKLGKQMDEAERKKFIVIDDVGTESIYNNYGSKSESFADLITMAEHNSSIVFITTNLTSQQFLDRYGERILNRIDKLCRIVKFEGKSFRR</sequence>
<accession>A0AAE3SK06</accession>
<dbReference type="RefSeq" id="WP_301199494.1">
    <property type="nucleotide sequence ID" value="NZ_JAPDPI010000020.1"/>
</dbReference>